<dbReference type="AlphaFoldDB" id="A0A6A5BI81"/>
<dbReference type="VEuPathDB" id="AmoebaDB:FDP41_007161"/>
<feature type="region of interest" description="Disordered" evidence="1">
    <location>
        <begin position="1"/>
        <end position="126"/>
    </location>
</feature>
<dbReference type="EMBL" id="VFQX01000058">
    <property type="protein sequence ID" value="KAF0973774.1"/>
    <property type="molecule type" value="Genomic_DNA"/>
</dbReference>
<keyword evidence="3" id="KW-1185">Reference proteome</keyword>
<feature type="compositionally biased region" description="Basic and acidic residues" evidence="1">
    <location>
        <begin position="88"/>
        <end position="104"/>
    </location>
</feature>
<protein>
    <submittedName>
        <fullName evidence="2">Uncharacterized protein</fullName>
    </submittedName>
</protein>
<proteinExistence type="predicted"/>
<dbReference type="GeneID" id="68114379"/>
<gene>
    <name evidence="2" type="ORF">FDP41_007161</name>
</gene>
<feature type="region of interest" description="Disordered" evidence="1">
    <location>
        <begin position="180"/>
        <end position="301"/>
    </location>
</feature>
<evidence type="ECO:0000313" key="3">
    <source>
        <dbReference type="Proteomes" id="UP000444721"/>
    </source>
</evidence>
<feature type="compositionally biased region" description="Basic and acidic residues" evidence="1">
    <location>
        <begin position="12"/>
        <end position="62"/>
    </location>
</feature>
<dbReference type="Proteomes" id="UP000444721">
    <property type="component" value="Unassembled WGS sequence"/>
</dbReference>
<feature type="compositionally biased region" description="Acidic residues" evidence="1">
    <location>
        <begin position="286"/>
        <end position="301"/>
    </location>
</feature>
<evidence type="ECO:0000256" key="1">
    <source>
        <dbReference type="SAM" id="MobiDB-lite"/>
    </source>
</evidence>
<accession>A0A6A5BI81</accession>
<name>A0A6A5BI81_NAEFO</name>
<feature type="compositionally biased region" description="Polar residues" evidence="1">
    <location>
        <begin position="1"/>
        <end position="11"/>
    </location>
</feature>
<feature type="compositionally biased region" description="Basic and acidic residues" evidence="1">
    <location>
        <begin position="259"/>
        <end position="268"/>
    </location>
</feature>
<reference evidence="2 3" key="1">
    <citation type="journal article" date="2019" name="Sci. Rep.">
        <title>Nanopore sequencing improves the draft genome of the human pathogenic amoeba Naegleria fowleri.</title>
        <authorList>
            <person name="Liechti N."/>
            <person name="Schurch N."/>
            <person name="Bruggmann R."/>
            <person name="Wittwer M."/>
        </authorList>
    </citation>
    <scope>NUCLEOTIDE SEQUENCE [LARGE SCALE GENOMIC DNA]</scope>
    <source>
        <strain evidence="2 3">ATCC 30894</strain>
    </source>
</reference>
<sequence length="301" mass="33652">MGSACSSTQAVHSHDEPEKVKKDKKAKAEMHEKTSSDHEVKMVTSEKELKKDTKKTEEKRVVESGTTEKSPTVAQEDVVQSEQVATAVEKHASVEEKKPEENKQGETQQQVSEQAPIPVVIPNNDDEIRQQVMKEIYKIPERMDEKPIENAVERQLNEDFEKVHKEKDDEEGHVVEGLEVVGTGIAGSTDLKSAPEQTANSAPEEAGDEDLGGETNDHVGGGESLDEDNKYENGYEDEAEKQNQQEELQEEENQSTHQCENDAMKEQTEEADDEEPPIPMQSNDISEQELEAAENLTQDEQ</sequence>
<dbReference type="RefSeq" id="XP_044558487.1">
    <property type="nucleotide sequence ID" value="XM_044710876.1"/>
</dbReference>
<feature type="compositionally biased region" description="Polar residues" evidence="1">
    <location>
        <begin position="64"/>
        <end position="84"/>
    </location>
</feature>
<dbReference type="VEuPathDB" id="AmoebaDB:NF0054750"/>
<comment type="caution">
    <text evidence="2">The sequence shown here is derived from an EMBL/GenBank/DDBJ whole genome shotgun (WGS) entry which is preliminary data.</text>
</comment>
<organism evidence="2 3">
    <name type="scientific">Naegleria fowleri</name>
    <name type="common">Brain eating amoeba</name>
    <dbReference type="NCBI Taxonomy" id="5763"/>
    <lineage>
        <taxon>Eukaryota</taxon>
        <taxon>Discoba</taxon>
        <taxon>Heterolobosea</taxon>
        <taxon>Tetramitia</taxon>
        <taxon>Eutetramitia</taxon>
        <taxon>Vahlkampfiidae</taxon>
        <taxon>Naegleria</taxon>
    </lineage>
</organism>
<dbReference type="VEuPathDB" id="AmoebaDB:NfTy_009240"/>
<evidence type="ECO:0000313" key="2">
    <source>
        <dbReference type="EMBL" id="KAF0973774.1"/>
    </source>
</evidence>